<evidence type="ECO:0000256" key="2">
    <source>
        <dbReference type="PIRSR" id="PIRSR640198-2"/>
    </source>
</evidence>
<dbReference type="STRING" id="1703345.A3860_37040"/>
<proteinExistence type="predicted"/>
<evidence type="ECO:0000256" key="1">
    <source>
        <dbReference type="PIRSR" id="PIRSR640198-1"/>
    </source>
</evidence>
<feature type="binding site" evidence="2">
    <location>
        <begin position="326"/>
        <end position="333"/>
    </location>
    <ligand>
        <name>ATP</name>
        <dbReference type="ChEBI" id="CHEBI:30616"/>
    </ligand>
</feature>
<gene>
    <name evidence="4" type="ORF">A3860_37040</name>
</gene>
<feature type="domain" description="Fido" evidence="3">
    <location>
        <begin position="238"/>
        <end position="385"/>
    </location>
</feature>
<dbReference type="InterPro" id="IPR036597">
    <property type="entry name" value="Fido-like_dom_sf"/>
</dbReference>
<sequence length="501" mass="57463">MPTKPAGYQWLKEKYGLLGYLLTHCSYIGNNDSIELTSKGNIEQVYGAKYAPDADTPLSHLEFSLKYDDLNLDFLKTVLGKIPVSEITAFIEAAPSGKYARMIGFLYEFLTQKKLDINKPISGNYVDLLDADKYITGKTVKDARWRINNNLLGTAAYCPMVRKTNILTALLSQDISKQIQQLKNEFPPDIFRRATSYLYTKETRSSYEIEREQPSADRMEKFIALLVRAGAEQTELLLAEARLTQLQNAIVDPRFAATGFRNFQNYIGQSLSNYQDLIHYLCPPPAILLSLMEGLKDTAFKTVGIYSEIRAAIIAFGFVFIHPFEDGNGRLHRFLIHDILVHDGVVPQGLIIPVSAHMLNNIRDYDAALEKYSKPLMQQIRYDKKADGEIEVTNLKEVDGYFRYPDLTDQCIYLAQVIHATLKQDMPEELVFIQRYDEVKKELQRIVDMPDKDINMMIVFLHQNKGVFPKRRRDYFAKLTNEEITLMQLAYRKIFELGPAE</sequence>
<dbReference type="AlphaFoldDB" id="A0A1V9FMN2"/>
<evidence type="ECO:0000313" key="5">
    <source>
        <dbReference type="Proteomes" id="UP000192796"/>
    </source>
</evidence>
<dbReference type="Pfam" id="PF02661">
    <property type="entry name" value="Fic"/>
    <property type="match status" value="1"/>
</dbReference>
<evidence type="ECO:0000313" key="4">
    <source>
        <dbReference type="EMBL" id="OQP59598.1"/>
    </source>
</evidence>
<keyword evidence="5" id="KW-1185">Reference proteome</keyword>
<dbReference type="OrthoDB" id="9814400at2"/>
<protein>
    <recommendedName>
        <fullName evidence="3">Fido domain-containing protein</fullName>
    </recommendedName>
</protein>
<comment type="caution">
    <text evidence="4">The sequence shown here is derived from an EMBL/GenBank/DDBJ whole genome shotgun (WGS) entry which is preliminary data.</text>
</comment>
<dbReference type="PANTHER" id="PTHR13504:SF38">
    <property type="entry name" value="FIDO DOMAIN-CONTAINING PROTEIN"/>
    <property type="match status" value="1"/>
</dbReference>
<name>A0A1V9FMN2_9BACT</name>
<dbReference type="RefSeq" id="WP_081154621.1">
    <property type="nucleotide sequence ID" value="NZ_LVYD01000076.1"/>
</dbReference>
<feature type="active site" evidence="1">
    <location>
        <position position="322"/>
    </location>
</feature>
<organism evidence="4 5">
    <name type="scientific">Niastella vici</name>
    <dbReference type="NCBI Taxonomy" id="1703345"/>
    <lineage>
        <taxon>Bacteria</taxon>
        <taxon>Pseudomonadati</taxon>
        <taxon>Bacteroidota</taxon>
        <taxon>Chitinophagia</taxon>
        <taxon>Chitinophagales</taxon>
        <taxon>Chitinophagaceae</taxon>
        <taxon>Niastella</taxon>
    </lineage>
</organism>
<dbReference type="PANTHER" id="PTHR13504">
    <property type="entry name" value="FIDO DOMAIN-CONTAINING PROTEIN DDB_G0283145"/>
    <property type="match status" value="1"/>
</dbReference>
<dbReference type="Gene3D" id="1.10.3290.10">
    <property type="entry name" value="Fido-like domain"/>
    <property type="match status" value="1"/>
</dbReference>
<dbReference type="GO" id="GO:0005524">
    <property type="term" value="F:ATP binding"/>
    <property type="evidence" value="ECO:0007669"/>
    <property type="project" value="UniProtKB-KW"/>
</dbReference>
<keyword evidence="2" id="KW-0067">ATP-binding</keyword>
<dbReference type="Proteomes" id="UP000192796">
    <property type="component" value="Unassembled WGS sequence"/>
</dbReference>
<reference evidence="4 5" key="1">
    <citation type="submission" date="2016-03" db="EMBL/GenBank/DDBJ databases">
        <title>Niastella vici sp. nov., isolated from farmland soil.</title>
        <authorList>
            <person name="Chen L."/>
            <person name="Wang D."/>
            <person name="Yang S."/>
            <person name="Wang G."/>
        </authorList>
    </citation>
    <scope>NUCLEOTIDE SEQUENCE [LARGE SCALE GENOMIC DNA]</scope>
    <source>
        <strain evidence="4 5">DJ57</strain>
    </source>
</reference>
<dbReference type="InterPro" id="IPR040198">
    <property type="entry name" value="Fido_containing"/>
</dbReference>
<accession>A0A1V9FMN2</accession>
<dbReference type="PROSITE" id="PS51459">
    <property type="entry name" value="FIDO"/>
    <property type="match status" value="1"/>
</dbReference>
<dbReference type="SUPFAM" id="SSF140931">
    <property type="entry name" value="Fic-like"/>
    <property type="match status" value="1"/>
</dbReference>
<keyword evidence="2" id="KW-0547">Nucleotide-binding</keyword>
<evidence type="ECO:0000259" key="3">
    <source>
        <dbReference type="PROSITE" id="PS51459"/>
    </source>
</evidence>
<dbReference type="EMBL" id="LVYD01000076">
    <property type="protein sequence ID" value="OQP59598.1"/>
    <property type="molecule type" value="Genomic_DNA"/>
</dbReference>
<dbReference type="InterPro" id="IPR003812">
    <property type="entry name" value="Fido"/>
</dbReference>